<keyword evidence="3" id="KW-0862">Zinc</keyword>
<reference evidence="9" key="2">
    <citation type="submission" date="2020-12" db="EMBL/GenBank/DDBJ databases">
        <title>New Spironucleus salmonicida genome in near-complete chromosomes.</title>
        <authorList>
            <person name="Xu F."/>
            <person name="Kurt Z."/>
            <person name="Jimenez-Gonzalez A."/>
            <person name="Astvaldsson A."/>
            <person name="Andersson J.O."/>
            <person name="Svard S.G."/>
        </authorList>
    </citation>
    <scope>NUCLEOTIDE SEQUENCE</scope>
    <source>
        <strain evidence="9">ATCC 50377</strain>
    </source>
</reference>
<dbReference type="PROSITE" id="PS51266">
    <property type="entry name" value="ZF_CHY"/>
    <property type="match status" value="1"/>
</dbReference>
<protein>
    <submittedName>
        <fullName evidence="8">Zinc finger domain-containing protein</fullName>
    </submittedName>
</protein>
<organism evidence="8">
    <name type="scientific">Spironucleus salmonicida</name>
    <dbReference type="NCBI Taxonomy" id="348837"/>
    <lineage>
        <taxon>Eukaryota</taxon>
        <taxon>Metamonada</taxon>
        <taxon>Diplomonadida</taxon>
        <taxon>Hexamitidae</taxon>
        <taxon>Hexamitinae</taxon>
        <taxon>Spironucleus</taxon>
    </lineage>
</organism>
<dbReference type="Pfam" id="PF13639">
    <property type="entry name" value="zf-RING_2"/>
    <property type="match status" value="1"/>
</dbReference>
<evidence type="ECO:0000259" key="7">
    <source>
        <dbReference type="PROSITE" id="PS51270"/>
    </source>
</evidence>
<dbReference type="PANTHER" id="PTHR21319">
    <property type="entry name" value="RING FINGER AND CHY ZINC FINGER DOMAIN-CONTAINING PROTEIN 1"/>
    <property type="match status" value="1"/>
</dbReference>
<keyword evidence="1" id="KW-0479">Metal-binding</keyword>
<feature type="domain" description="CHY-type" evidence="6">
    <location>
        <begin position="105"/>
        <end position="178"/>
    </location>
</feature>
<proteinExistence type="predicted"/>
<dbReference type="GO" id="GO:0008270">
    <property type="term" value="F:zinc ion binding"/>
    <property type="evidence" value="ECO:0007669"/>
    <property type="project" value="UniProtKB-KW"/>
</dbReference>
<dbReference type="PROSITE" id="PS51270">
    <property type="entry name" value="ZF_CTCHY"/>
    <property type="match status" value="1"/>
</dbReference>
<keyword evidence="2 4" id="KW-0863">Zinc-finger</keyword>
<dbReference type="PANTHER" id="PTHR21319:SF53">
    <property type="entry name" value="RING FINGER AND CHY ZINC FINGER DOMAIN-CONTAINING PROTEIN 1"/>
    <property type="match status" value="1"/>
</dbReference>
<dbReference type="SUPFAM" id="SSF57850">
    <property type="entry name" value="RING/U-box"/>
    <property type="match status" value="1"/>
</dbReference>
<dbReference type="SMART" id="SM00184">
    <property type="entry name" value="RING"/>
    <property type="match status" value="1"/>
</dbReference>
<dbReference type="InterPro" id="IPR001841">
    <property type="entry name" value="Znf_RING"/>
</dbReference>
<feature type="domain" description="RING-type" evidence="5">
    <location>
        <begin position="235"/>
        <end position="275"/>
    </location>
</feature>
<name>V6LPQ3_9EUKA</name>
<dbReference type="Gene3D" id="3.30.40.10">
    <property type="entry name" value="Zinc/RING finger domain, C3HC4 (zinc finger)"/>
    <property type="match status" value="1"/>
</dbReference>
<evidence type="ECO:0000256" key="3">
    <source>
        <dbReference type="ARBA" id="ARBA00022833"/>
    </source>
</evidence>
<dbReference type="InterPro" id="IPR008913">
    <property type="entry name" value="Znf_CHY"/>
</dbReference>
<keyword evidence="10" id="KW-1185">Reference proteome</keyword>
<evidence type="ECO:0000313" key="10">
    <source>
        <dbReference type="Proteomes" id="UP000018208"/>
    </source>
</evidence>
<dbReference type="InterPro" id="IPR017921">
    <property type="entry name" value="Znf_CTCHY"/>
</dbReference>
<dbReference type="SUPFAM" id="SSF161245">
    <property type="entry name" value="Zinc hairpin stack"/>
    <property type="match status" value="1"/>
</dbReference>
<gene>
    <name evidence="8" type="ORF">SS50377_14254</name>
    <name evidence="9" type="ORF">SS50377_22159</name>
</gene>
<dbReference type="InterPro" id="IPR013083">
    <property type="entry name" value="Znf_RING/FYVE/PHD"/>
</dbReference>
<accession>V6LPQ3</accession>
<evidence type="ECO:0000313" key="9">
    <source>
        <dbReference type="EMBL" id="KAH0576595.1"/>
    </source>
</evidence>
<evidence type="ECO:0000259" key="6">
    <source>
        <dbReference type="PROSITE" id="PS51266"/>
    </source>
</evidence>
<evidence type="ECO:0000256" key="4">
    <source>
        <dbReference type="PROSITE-ProRule" id="PRU00601"/>
    </source>
</evidence>
<dbReference type="VEuPathDB" id="GiardiaDB:SS50377_22159"/>
<reference evidence="8 9" key="1">
    <citation type="journal article" date="2014" name="PLoS Genet.">
        <title>The Genome of Spironucleus salmonicida Highlights a Fish Pathogen Adapted to Fluctuating Environments.</title>
        <authorList>
            <person name="Xu F."/>
            <person name="Jerlstrom-Hultqvist J."/>
            <person name="Einarsson E."/>
            <person name="Astvaldsson A."/>
            <person name="Svard S.G."/>
            <person name="Andersson J.O."/>
        </authorList>
    </citation>
    <scope>NUCLEOTIDE SEQUENCE</scope>
    <source>
        <strain evidence="9">ATCC 50377</strain>
    </source>
</reference>
<dbReference type="InterPro" id="IPR037275">
    <property type="entry name" value="Znf_CTCHY_sf"/>
</dbReference>
<evidence type="ECO:0000313" key="8">
    <source>
        <dbReference type="EMBL" id="EST45681.1"/>
    </source>
</evidence>
<dbReference type="EMBL" id="KI546089">
    <property type="protein sequence ID" value="EST45681.1"/>
    <property type="molecule type" value="Genomic_DNA"/>
</dbReference>
<dbReference type="InterPro" id="IPR037274">
    <property type="entry name" value="Znf_CHY_sf"/>
</dbReference>
<dbReference type="Proteomes" id="UP000018208">
    <property type="component" value="Unassembled WGS sequence"/>
</dbReference>
<dbReference type="GO" id="GO:0061630">
    <property type="term" value="F:ubiquitin protein ligase activity"/>
    <property type="evidence" value="ECO:0007669"/>
    <property type="project" value="TreeGrafter"/>
</dbReference>
<dbReference type="SUPFAM" id="SSF161219">
    <property type="entry name" value="CHY zinc finger-like"/>
    <property type="match status" value="1"/>
</dbReference>
<feature type="domain" description="CTCHY-type" evidence="7">
    <location>
        <begin position="171"/>
        <end position="237"/>
    </location>
</feature>
<evidence type="ECO:0000256" key="2">
    <source>
        <dbReference type="ARBA" id="ARBA00022771"/>
    </source>
</evidence>
<sequence>MKRSFSPQNYTKVQIAKLFKLKPGTTDRFDIRNRLILREYISDTIGEDQVNSINTENPIYSFPTAFYNDIDPVRTILHDFHNSQAYTPNWLYTTPADEIVFEIYHISEAVGCAHYLANCTFGCKKCENLYGCKYCHDGVEDHTFCLSEICCRDCKKLQNFSSKCQFCDLKFGEVSCQPCSFICHIGTDIKPFFHCNECGHCRVGKQDDFIHCKKCKRCIGKEEVLSHICKELGTCSICLDEIEQSNKGFLMPNCGHAIHGHCMDQLRGISCPVCRKTLLDDNRIEQIKYKMQADRGKKITPEIFCKGQCWDCMEMFVSPVAGVICQKCRFVNCERQDQASKDEYTAYKNKFKNFFEIDRVVGIEEALQMVDGEDILNYTQNNRDNNLIFHLYNRINDMIASRGVESEK</sequence>
<dbReference type="EMBL" id="AUWU02000002">
    <property type="protein sequence ID" value="KAH0576595.1"/>
    <property type="molecule type" value="Genomic_DNA"/>
</dbReference>
<dbReference type="GO" id="GO:0016567">
    <property type="term" value="P:protein ubiquitination"/>
    <property type="evidence" value="ECO:0007669"/>
    <property type="project" value="TreeGrafter"/>
</dbReference>
<dbReference type="GO" id="GO:0006511">
    <property type="term" value="P:ubiquitin-dependent protein catabolic process"/>
    <property type="evidence" value="ECO:0007669"/>
    <property type="project" value="TreeGrafter"/>
</dbReference>
<dbReference type="OrthoDB" id="411372at2759"/>
<dbReference type="GO" id="GO:0005634">
    <property type="term" value="C:nucleus"/>
    <property type="evidence" value="ECO:0007669"/>
    <property type="project" value="TreeGrafter"/>
</dbReference>
<dbReference type="PROSITE" id="PS50089">
    <property type="entry name" value="ZF_RING_2"/>
    <property type="match status" value="1"/>
</dbReference>
<evidence type="ECO:0000259" key="5">
    <source>
        <dbReference type="PROSITE" id="PS50089"/>
    </source>
</evidence>
<dbReference type="AlphaFoldDB" id="V6LPQ3"/>
<evidence type="ECO:0000256" key="1">
    <source>
        <dbReference type="ARBA" id="ARBA00022723"/>
    </source>
</evidence>